<evidence type="ECO:0000256" key="2">
    <source>
        <dbReference type="ARBA" id="ARBA00023125"/>
    </source>
</evidence>
<feature type="domain" description="IclR-ED" evidence="5">
    <location>
        <begin position="94"/>
        <end position="276"/>
    </location>
</feature>
<dbReference type="Gene3D" id="3.30.450.40">
    <property type="match status" value="1"/>
</dbReference>
<evidence type="ECO:0000256" key="1">
    <source>
        <dbReference type="ARBA" id="ARBA00023015"/>
    </source>
</evidence>
<dbReference type="GO" id="GO:0003700">
    <property type="term" value="F:DNA-binding transcription factor activity"/>
    <property type="evidence" value="ECO:0007669"/>
    <property type="project" value="TreeGrafter"/>
</dbReference>
<evidence type="ECO:0000313" key="7">
    <source>
        <dbReference type="Proteomes" id="UP000184096"/>
    </source>
</evidence>
<dbReference type="RefSeq" id="WP_197685870.1">
    <property type="nucleotide sequence ID" value="NZ_LT670849.1"/>
</dbReference>
<accession>A0A1M7UDJ1</accession>
<dbReference type="InterPro" id="IPR014757">
    <property type="entry name" value="Tscrpt_reg_IclR_C"/>
</dbReference>
<dbReference type="AlphaFoldDB" id="A0A1M7UDJ1"/>
<evidence type="ECO:0000259" key="5">
    <source>
        <dbReference type="PROSITE" id="PS51078"/>
    </source>
</evidence>
<reference evidence="7" key="1">
    <citation type="submission" date="2016-11" db="EMBL/GenBank/DDBJ databases">
        <authorList>
            <person name="Varghese N."/>
            <person name="Submissions S."/>
        </authorList>
    </citation>
    <scope>NUCLEOTIDE SEQUENCE [LARGE SCALE GENOMIC DNA]</scope>
    <source>
        <strain evidence="7">GAS401</strain>
    </source>
</reference>
<dbReference type="GO" id="GO:0045892">
    <property type="term" value="P:negative regulation of DNA-templated transcription"/>
    <property type="evidence" value="ECO:0007669"/>
    <property type="project" value="TreeGrafter"/>
</dbReference>
<dbReference type="Pfam" id="PF01614">
    <property type="entry name" value="IclR_C"/>
    <property type="match status" value="1"/>
</dbReference>
<evidence type="ECO:0000259" key="4">
    <source>
        <dbReference type="PROSITE" id="PS51077"/>
    </source>
</evidence>
<evidence type="ECO:0000256" key="3">
    <source>
        <dbReference type="ARBA" id="ARBA00023163"/>
    </source>
</evidence>
<dbReference type="InterPro" id="IPR036390">
    <property type="entry name" value="WH_DNA-bd_sf"/>
</dbReference>
<gene>
    <name evidence="6" type="ORF">SAMN05444170_4622</name>
</gene>
<dbReference type="SUPFAM" id="SSF46785">
    <property type="entry name" value="Winged helix' DNA-binding domain"/>
    <property type="match status" value="1"/>
</dbReference>
<dbReference type="PROSITE" id="PS51077">
    <property type="entry name" value="HTH_ICLR"/>
    <property type="match status" value="1"/>
</dbReference>
<dbReference type="InterPro" id="IPR036388">
    <property type="entry name" value="WH-like_DNA-bd_sf"/>
</dbReference>
<dbReference type="SMART" id="SM00346">
    <property type="entry name" value="HTH_ICLR"/>
    <property type="match status" value="1"/>
</dbReference>
<protein>
    <submittedName>
        <fullName evidence="6">Transcriptional regulator, IclR family</fullName>
    </submittedName>
</protein>
<dbReference type="InterPro" id="IPR050707">
    <property type="entry name" value="HTH_MetabolicPath_Reg"/>
</dbReference>
<dbReference type="SUPFAM" id="SSF55781">
    <property type="entry name" value="GAF domain-like"/>
    <property type="match status" value="1"/>
</dbReference>
<name>A0A1M7UDJ1_9BRAD</name>
<dbReference type="InterPro" id="IPR005471">
    <property type="entry name" value="Tscrpt_reg_IclR_N"/>
</dbReference>
<organism evidence="6 7">
    <name type="scientific">Bradyrhizobium erythrophlei</name>
    <dbReference type="NCBI Taxonomy" id="1437360"/>
    <lineage>
        <taxon>Bacteria</taxon>
        <taxon>Pseudomonadati</taxon>
        <taxon>Pseudomonadota</taxon>
        <taxon>Alphaproteobacteria</taxon>
        <taxon>Hyphomicrobiales</taxon>
        <taxon>Nitrobacteraceae</taxon>
        <taxon>Bradyrhizobium</taxon>
    </lineage>
</organism>
<dbReference type="Proteomes" id="UP000184096">
    <property type="component" value="Chromosome I"/>
</dbReference>
<keyword evidence="1" id="KW-0805">Transcription regulation</keyword>
<evidence type="ECO:0000313" key="6">
    <source>
        <dbReference type="EMBL" id="SHN81122.1"/>
    </source>
</evidence>
<dbReference type="PANTHER" id="PTHR30136:SF34">
    <property type="entry name" value="TRANSCRIPTIONAL REGULATOR"/>
    <property type="match status" value="1"/>
</dbReference>
<dbReference type="PANTHER" id="PTHR30136">
    <property type="entry name" value="HELIX-TURN-HELIX TRANSCRIPTIONAL REGULATOR, ICLR FAMILY"/>
    <property type="match status" value="1"/>
</dbReference>
<sequence>MSDVAGKRLAGNAPASSMTALPDGIDERYLVPALIRGLDILATLSGDQQSLTLSEVAHTLGVTRSSAYRLLYTLSALGYVAYDSNTKSYRLGPQVLSLGFGYLASRDLVEVAMPHLIRLRDRTGWSAHLGELHGRDVVYLARVATRRSIASTVHVGTRLPARRTTMGRVLLSGLPETEIHQLYDDASLAADTPPTNLAELLKQLTDDRREGFVVQNATYEPGVASVAAPVRDMTDRIVAAINISAVALFTNDTELNGALKAEVVATAQAISQDLGRHAASAPASPRQSSASPL</sequence>
<dbReference type="Gene3D" id="1.10.10.10">
    <property type="entry name" value="Winged helix-like DNA-binding domain superfamily/Winged helix DNA-binding domain"/>
    <property type="match status" value="1"/>
</dbReference>
<keyword evidence="3" id="KW-0804">Transcription</keyword>
<dbReference type="InterPro" id="IPR029016">
    <property type="entry name" value="GAF-like_dom_sf"/>
</dbReference>
<dbReference type="GO" id="GO:0003677">
    <property type="term" value="F:DNA binding"/>
    <property type="evidence" value="ECO:0007669"/>
    <property type="project" value="UniProtKB-KW"/>
</dbReference>
<proteinExistence type="predicted"/>
<keyword evidence="7" id="KW-1185">Reference proteome</keyword>
<dbReference type="EMBL" id="LT670849">
    <property type="protein sequence ID" value="SHN81122.1"/>
    <property type="molecule type" value="Genomic_DNA"/>
</dbReference>
<dbReference type="Pfam" id="PF09339">
    <property type="entry name" value="HTH_IclR"/>
    <property type="match status" value="1"/>
</dbReference>
<dbReference type="FunFam" id="1.10.10.10:FF:000056">
    <property type="entry name" value="IclR family transcriptional regulator"/>
    <property type="match status" value="1"/>
</dbReference>
<dbReference type="PROSITE" id="PS51078">
    <property type="entry name" value="ICLR_ED"/>
    <property type="match status" value="1"/>
</dbReference>
<feature type="domain" description="HTH iclR-type" evidence="4">
    <location>
        <begin position="31"/>
        <end position="93"/>
    </location>
</feature>
<keyword evidence="2" id="KW-0238">DNA-binding</keyword>